<name>A0AAD5RUZ7_9PEZI</name>
<feature type="compositionally biased region" description="Basic and acidic residues" evidence="1">
    <location>
        <begin position="355"/>
        <end position="366"/>
    </location>
</feature>
<feature type="compositionally biased region" description="Polar residues" evidence="1">
    <location>
        <begin position="62"/>
        <end position="79"/>
    </location>
</feature>
<sequence length="642" mass="71546">MSLSVRKLNNLIQFLNSRCSSYQNNPLQQPPAASPDPLWEMEVDFAGPHLLEDRPQPDASVSALSSLPSTPHSYHTAATGSGLHGDSITDYHSPPPTASQSYKPSRRIPTQASGRIRIYLEDKNYSEALTSLSALLAPGLPDKKRVHVPPSTHLAFVANLAVHPTFTNRLTDTTWFGVADQALDYLHRLLESAGPRPFARAFRFRRVARRRRFPNRDSDYEEAFESDIENDSERIRRNPMATASSIWALGQDFWSVVGWAFMCSSSHPTRWPFWKKWLELILDVLERDWEACLEADESAAGPNEEVNYKKLGGSIFASYMDTEHMYLNGGESYALDAILVGLAPRGSSNRFQAVFHKETNEPDDPNKKRKYSHMRVDVENQIYGGYVDDDDDEDSSGPPSPTPATTHTRYGRRSGGQTSALQSTTLPITSGVLESIPIRLSLFKLVSSACQLLGPIPAVGLNYQELHIKAASAMKQFPFSTLQKSLDFMFSWDADGASPTLISSLLLEAILPKSAKSPYSVDKTSANHLIISQDILEQCYLPYAAISQMPEENARLSIVLEHILYNLNKEGRLEPSEQLRRAVETGISARADRVQGGGNSRMKKKQSAAQPRSRDVGLLWLSESGERLRLFLDFLDVAKFDG</sequence>
<feature type="region of interest" description="Disordered" evidence="1">
    <location>
        <begin position="354"/>
        <end position="373"/>
    </location>
</feature>
<accession>A0AAD5RUZ7</accession>
<feature type="region of interest" description="Disordered" evidence="1">
    <location>
        <begin position="384"/>
        <end position="421"/>
    </location>
</feature>
<evidence type="ECO:0000256" key="1">
    <source>
        <dbReference type="SAM" id="MobiDB-lite"/>
    </source>
</evidence>
<organism evidence="2 3">
    <name type="scientific">Zalerion maritima</name>
    <dbReference type="NCBI Taxonomy" id="339359"/>
    <lineage>
        <taxon>Eukaryota</taxon>
        <taxon>Fungi</taxon>
        <taxon>Dikarya</taxon>
        <taxon>Ascomycota</taxon>
        <taxon>Pezizomycotina</taxon>
        <taxon>Sordariomycetes</taxon>
        <taxon>Lulworthiomycetidae</taxon>
        <taxon>Lulworthiales</taxon>
        <taxon>Lulworthiaceae</taxon>
        <taxon>Zalerion</taxon>
    </lineage>
</organism>
<evidence type="ECO:0000313" key="3">
    <source>
        <dbReference type="Proteomes" id="UP001201980"/>
    </source>
</evidence>
<gene>
    <name evidence="2" type="ORF">MKZ38_009514</name>
</gene>
<dbReference type="AlphaFoldDB" id="A0AAD5RUZ7"/>
<reference evidence="2" key="1">
    <citation type="submission" date="2022-07" db="EMBL/GenBank/DDBJ databases">
        <title>Draft genome sequence of Zalerion maritima ATCC 34329, a (micro)plastics degrading marine fungus.</title>
        <authorList>
            <person name="Paco A."/>
            <person name="Goncalves M.F.M."/>
            <person name="Rocha-Santos T.A.P."/>
            <person name="Alves A."/>
        </authorList>
    </citation>
    <scope>NUCLEOTIDE SEQUENCE</scope>
    <source>
        <strain evidence="2">ATCC 34329</strain>
    </source>
</reference>
<feature type="region of interest" description="Disordered" evidence="1">
    <location>
        <begin position="54"/>
        <end position="107"/>
    </location>
</feature>
<dbReference type="EMBL" id="JAKWBI020000075">
    <property type="protein sequence ID" value="KAJ2903675.1"/>
    <property type="molecule type" value="Genomic_DNA"/>
</dbReference>
<proteinExistence type="predicted"/>
<evidence type="ECO:0000313" key="2">
    <source>
        <dbReference type="EMBL" id="KAJ2903675.1"/>
    </source>
</evidence>
<comment type="caution">
    <text evidence="2">The sequence shown here is derived from an EMBL/GenBank/DDBJ whole genome shotgun (WGS) entry which is preliminary data.</text>
</comment>
<keyword evidence="3" id="KW-1185">Reference proteome</keyword>
<dbReference type="Proteomes" id="UP001201980">
    <property type="component" value="Unassembled WGS sequence"/>
</dbReference>
<protein>
    <submittedName>
        <fullName evidence="2">Uncharacterized protein</fullName>
    </submittedName>
</protein>
<feature type="compositionally biased region" description="Polar residues" evidence="1">
    <location>
        <begin position="98"/>
        <end position="107"/>
    </location>
</feature>